<dbReference type="InterPro" id="IPR039770">
    <property type="entry name" value="Rpf2"/>
</dbReference>
<dbReference type="EMBL" id="CAWUOM010000068">
    <property type="protein sequence ID" value="CAK7270097.1"/>
    <property type="molecule type" value="Genomic_DNA"/>
</dbReference>
<dbReference type="Proteomes" id="UP001642501">
    <property type="component" value="Unassembled WGS sequence"/>
</dbReference>
<evidence type="ECO:0000256" key="1">
    <source>
        <dbReference type="ARBA" id="ARBA00004604"/>
    </source>
</evidence>
<evidence type="ECO:0000259" key="6">
    <source>
        <dbReference type="PROSITE" id="PS50833"/>
    </source>
</evidence>
<dbReference type="SMART" id="SM00879">
    <property type="entry name" value="Brix"/>
    <property type="match status" value="1"/>
</dbReference>
<evidence type="ECO:0000256" key="4">
    <source>
        <dbReference type="RuleBase" id="RU367086"/>
    </source>
</evidence>
<name>A0ABP0DPI1_9PEZI</name>
<protein>
    <recommendedName>
        <fullName evidence="4">Ribosome production factor 2 homolog</fullName>
    </recommendedName>
    <alternativeName>
        <fullName evidence="4">Ribosome biogenesis protein RPF2 homolog</fullName>
    </alternativeName>
</protein>
<organism evidence="7 8">
    <name type="scientific">Sporothrix epigloea</name>
    <dbReference type="NCBI Taxonomy" id="1892477"/>
    <lineage>
        <taxon>Eukaryota</taxon>
        <taxon>Fungi</taxon>
        <taxon>Dikarya</taxon>
        <taxon>Ascomycota</taxon>
        <taxon>Pezizomycotina</taxon>
        <taxon>Sordariomycetes</taxon>
        <taxon>Sordariomycetidae</taxon>
        <taxon>Ophiostomatales</taxon>
        <taxon>Ophiostomataceae</taxon>
        <taxon>Sporothrix</taxon>
    </lineage>
</organism>
<dbReference type="Pfam" id="PF04427">
    <property type="entry name" value="Brix"/>
    <property type="match status" value="1"/>
</dbReference>
<evidence type="ECO:0000313" key="7">
    <source>
        <dbReference type="EMBL" id="CAK7270097.1"/>
    </source>
</evidence>
<evidence type="ECO:0000256" key="3">
    <source>
        <dbReference type="ARBA" id="ARBA00023242"/>
    </source>
</evidence>
<feature type="region of interest" description="Disordered" evidence="5">
    <location>
        <begin position="1"/>
        <end position="23"/>
    </location>
</feature>
<evidence type="ECO:0000256" key="2">
    <source>
        <dbReference type="ARBA" id="ARBA00010782"/>
    </source>
</evidence>
<keyword evidence="3 4" id="KW-0539">Nucleus</keyword>
<evidence type="ECO:0000313" key="8">
    <source>
        <dbReference type="Proteomes" id="UP001642501"/>
    </source>
</evidence>
<feature type="region of interest" description="Disordered" evidence="5">
    <location>
        <begin position="278"/>
        <end position="390"/>
    </location>
</feature>
<dbReference type="PANTHER" id="PTHR12728:SF0">
    <property type="entry name" value="RIBOSOME PRODUCTION FACTOR 2 HOMOLOG"/>
    <property type="match status" value="1"/>
</dbReference>
<comment type="subcellular location">
    <subcellularLocation>
        <location evidence="1 4">Nucleus</location>
        <location evidence="1 4">Nucleolus</location>
    </subcellularLocation>
</comment>
<evidence type="ECO:0000256" key="5">
    <source>
        <dbReference type="SAM" id="MobiDB-lite"/>
    </source>
</evidence>
<dbReference type="InterPro" id="IPR007109">
    <property type="entry name" value="Brix"/>
</dbReference>
<comment type="similarity">
    <text evidence="2 4">Belongs to the RPF2 family.</text>
</comment>
<sequence>MLRQITPRNARSKRALEKRAPKNEENPKTCLFLRGTSASQILQDCLTDLHAMRAPLAKKFTKKNNVHPFEDPASLEFFSRKNDASLLLFGSSSKKRKHCLTLCRTFDFQMLDMLEMYVDETSFTRIGQFAGEDGKKRSFPVGARPMLLFAGTPFYEGGDGIEGRRDGLGGVAPRNPAAATTDAGRKYAMAKSLLTDFFRGDSSPDKIDVEGLSHIIVITAPEGGEGGAGTSGEGEAAALPLLHLRVYALRTKRSGQRLPRIELEEIGPRLDMRLGRCKEPDTELQKQAMRKPKSTESRTKKNIETDGMGDKVGRVHPGKQEMSELQTRKMKGLKRQRGDGEGDADNAGGNGNDDDFGDDQAVIENAGEFTGVTGIVEVKNDFPKKKARRS</sequence>
<dbReference type="PANTHER" id="PTHR12728">
    <property type="entry name" value="BRIX DOMAIN CONTAINING PROTEIN"/>
    <property type="match status" value="1"/>
</dbReference>
<feature type="compositionally biased region" description="Basic and acidic residues" evidence="5">
    <location>
        <begin position="293"/>
        <end position="322"/>
    </location>
</feature>
<accession>A0ABP0DPI1</accession>
<gene>
    <name evidence="7" type="primary">RPF2</name>
    <name evidence="7" type="ORF">SEPCBS57363_003931</name>
</gene>
<proteinExistence type="inferred from homology"/>
<comment type="caution">
    <text evidence="7">The sequence shown here is derived from an EMBL/GenBank/DDBJ whole genome shotgun (WGS) entry which is preliminary data.</text>
</comment>
<reference evidence="7 8" key="1">
    <citation type="submission" date="2024-01" db="EMBL/GenBank/DDBJ databases">
        <authorList>
            <person name="Allen C."/>
            <person name="Tagirdzhanova G."/>
        </authorList>
    </citation>
    <scope>NUCLEOTIDE SEQUENCE [LARGE SCALE GENOMIC DNA]</scope>
    <source>
        <strain evidence="7 8">CBS 573.63</strain>
    </source>
</reference>
<feature type="domain" description="Brix" evidence="6">
    <location>
        <begin position="28"/>
        <end position="283"/>
    </location>
</feature>
<dbReference type="PROSITE" id="PS50833">
    <property type="entry name" value="BRIX"/>
    <property type="match status" value="1"/>
</dbReference>
<feature type="compositionally biased region" description="Basic and acidic residues" evidence="5">
    <location>
        <begin position="14"/>
        <end position="23"/>
    </location>
</feature>
<keyword evidence="8" id="KW-1185">Reference proteome</keyword>